<dbReference type="InterPro" id="IPR029058">
    <property type="entry name" value="AB_hydrolase_fold"/>
</dbReference>
<dbReference type="Gene3D" id="3.40.50.1820">
    <property type="entry name" value="alpha/beta hydrolase"/>
    <property type="match status" value="1"/>
</dbReference>
<dbReference type="STRING" id="530564.Psta_3096"/>
<dbReference type="eggNOG" id="COG3458">
    <property type="taxonomic scope" value="Bacteria"/>
</dbReference>
<feature type="active site" description="Charge relay system" evidence="1">
    <location>
        <position position="376"/>
    </location>
</feature>
<feature type="active site" description="Nucleophile" evidence="1">
    <location>
        <position position="292"/>
    </location>
</feature>
<dbReference type="PANTHER" id="PTHR40111">
    <property type="entry name" value="CEPHALOSPORIN-C DEACETYLASE"/>
    <property type="match status" value="1"/>
</dbReference>
<dbReference type="PANTHER" id="PTHR40111:SF1">
    <property type="entry name" value="CEPHALOSPORIN-C DEACETYLASE"/>
    <property type="match status" value="1"/>
</dbReference>
<dbReference type="InterPro" id="IPR008391">
    <property type="entry name" value="AXE1_dom"/>
</dbReference>
<sequence precursor="true">MLSLRHIGLAAGFLVALATSLSAATKVEVVPDRESGLYAPGDKITWKVTVSTDDKLAQGKIDYSVKRSGLEEIDQGSIDLKDGSATISTSRDNPGTMLVSVTFTAGAEKVTRYGGAAVAWEKILPSSDAPADFDSFWKSKLEALSQTPADPEIKPIDIGDDSVEYYHVTLGGYNGSKIRGQLAKPKGKSDLPAMLIVQWAGVYPLQKDWVLHHAKSGWLVFNILAHDLPIDEKPEFYAEKAKNELNDYPGIGNDDRETSYFLRMFLSCYRAADYVTSRDDWNQHTLLVQGGSQGGYQAIVTAGFHPKVTAMAASVPAGCDHTGKQVARAPGWPNWASRTWQGKSEAKMLAAAPYFDAMQFARSAKCDAIVGVGLADTACPSEGVLATCNLLGGTKEVVIMPTADHGGDHQAYYAALGKFLDKHRTSKTGSK</sequence>
<dbReference type="ESTHER" id="pirsd-d2qwf7">
    <property type="family name" value="Acetyl-esterase_deacetylase"/>
</dbReference>
<keyword evidence="2" id="KW-0732">Signal</keyword>
<feature type="domain" description="Acetyl xylan esterase" evidence="3">
    <location>
        <begin position="125"/>
        <end position="420"/>
    </location>
</feature>
<feature type="active site" description="Charge relay system" evidence="1">
    <location>
        <position position="405"/>
    </location>
</feature>
<dbReference type="InterPro" id="IPR039069">
    <property type="entry name" value="CE7"/>
</dbReference>
<feature type="chain" id="PRO_5003035222" evidence="2">
    <location>
        <begin position="24"/>
        <end position="431"/>
    </location>
</feature>
<organism evidence="4 5">
    <name type="scientific">Pirellula staleyi (strain ATCC 27377 / DSM 6068 / ICPB 4128)</name>
    <name type="common">Pirella staleyi</name>
    <dbReference type="NCBI Taxonomy" id="530564"/>
    <lineage>
        <taxon>Bacteria</taxon>
        <taxon>Pseudomonadati</taxon>
        <taxon>Planctomycetota</taxon>
        <taxon>Planctomycetia</taxon>
        <taxon>Pirellulales</taxon>
        <taxon>Pirellulaceae</taxon>
        <taxon>Pirellula</taxon>
    </lineage>
</organism>
<gene>
    <name evidence="4" type="ordered locus">Psta_3096</name>
</gene>
<reference evidence="4 5" key="1">
    <citation type="journal article" date="2009" name="Stand. Genomic Sci.">
        <title>Complete genome sequence of Pirellula staleyi type strain (ATCC 27377).</title>
        <authorList>
            <person name="Clum A."/>
            <person name="Tindall B.J."/>
            <person name="Sikorski J."/>
            <person name="Ivanova N."/>
            <person name="Mavrommatis K."/>
            <person name="Lucas S."/>
            <person name="Glavina del Rio T."/>
            <person name="Nolan M."/>
            <person name="Chen F."/>
            <person name="Tice H."/>
            <person name="Pitluck S."/>
            <person name="Cheng J.F."/>
            <person name="Chertkov O."/>
            <person name="Brettin T."/>
            <person name="Han C."/>
            <person name="Detter J.C."/>
            <person name="Kuske C."/>
            <person name="Bruce D."/>
            <person name="Goodwin L."/>
            <person name="Ovchinikova G."/>
            <person name="Pati A."/>
            <person name="Mikhailova N."/>
            <person name="Chen A."/>
            <person name="Palaniappan K."/>
            <person name="Land M."/>
            <person name="Hauser L."/>
            <person name="Chang Y.J."/>
            <person name="Jeffries C.D."/>
            <person name="Chain P."/>
            <person name="Rohde M."/>
            <person name="Goker M."/>
            <person name="Bristow J."/>
            <person name="Eisen J.A."/>
            <person name="Markowitz V."/>
            <person name="Hugenholtz P."/>
            <person name="Kyrpides N.C."/>
            <person name="Klenk H.P."/>
            <person name="Lapidus A."/>
        </authorList>
    </citation>
    <scope>NUCLEOTIDE SEQUENCE [LARGE SCALE GENOMIC DNA]</scope>
    <source>
        <strain evidence="5">ATCC 27377 / DSM 6068 / ICPB 4128</strain>
    </source>
</reference>
<dbReference type="KEGG" id="psl:Psta_3096"/>
<protein>
    <submittedName>
        <fullName evidence="4">Acetyl xylan esterase</fullName>
    </submittedName>
</protein>
<evidence type="ECO:0000313" key="4">
    <source>
        <dbReference type="EMBL" id="ADB17760.1"/>
    </source>
</evidence>
<feature type="signal peptide" evidence="2">
    <location>
        <begin position="1"/>
        <end position="23"/>
    </location>
</feature>
<dbReference type="GO" id="GO:0005976">
    <property type="term" value="P:polysaccharide metabolic process"/>
    <property type="evidence" value="ECO:0007669"/>
    <property type="project" value="TreeGrafter"/>
</dbReference>
<keyword evidence="5" id="KW-1185">Reference proteome</keyword>
<accession>D2QWF7</accession>
<proteinExistence type="predicted"/>
<dbReference type="AlphaFoldDB" id="D2QWF7"/>
<evidence type="ECO:0000256" key="2">
    <source>
        <dbReference type="SAM" id="SignalP"/>
    </source>
</evidence>
<dbReference type="EMBL" id="CP001848">
    <property type="protein sequence ID" value="ADB17760.1"/>
    <property type="molecule type" value="Genomic_DNA"/>
</dbReference>
<dbReference type="Proteomes" id="UP000001887">
    <property type="component" value="Chromosome"/>
</dbReference>
<dbReference type="OrthoDB" id="9770528at2"/>
<dbReference type="HOGENOM" id="CLU_050843_0_0_0"/>
<dbReference type="GO" id="GO:0052689">
    <property type="term" value="F:carboxylic ester hydrolase activity"/>
    <property type="evidence" value="ECO:0007669"/>
    <property type="project" value="TreeGrafter"/>
</dbReference>
<evidence type="ECO:0000313" key="5">
    <source>
        <dbReference type="Proteomes" id="UP000001887"/>
    </source>
</evidence>
<evidence type="ECO:0000259" key="3">
    <source>
        <dbReference type="Pfam" id="PF05448"/>
    </source>
</evidence>
<evidence type="ECO:0000256" key="1">
    <source>
        <dbReference type="PIRSR" id="PIRSR639069-1"/>
    </source>
</evidence>
<dbReference type="SUPFAM" id="SSF53474">
    <property type="entry name" value="alpha/beta-Hydrolases"/>
    <property type="match status" value="1"/>
</dbReference>
<dbReference type="Pfam" id="PF05448">
    <property type="entry name" value="AXE1"/>
    <property type="match status" value="1"/>
</dbReference>
<name>D2QWF7_PIRSD</name>